<name>A0ABR2M199_9ASPA</name>
<feature type="region of interest" description="Disordered" evidence="1">
    <location>
        <begin position="1"/>
        <end position="43"/>
    </location>
</feature>
<evidence type="ECO:0000256" key="1">
    <source>
        <dbReference type="SAM" id="MobiDB-lite"/>
    </source>
</evidence>
<evidence type="ECO:0000313" key="3">
    <source>
        <dbReference type="EMBL" id="KAK8956251.1"/>
    </source>
</evidence>
<feature type="domain" description="RNase H type-1" evidence="2">
    <location>
        <begin position="159"/>
        <end position="282"/>
    </location>
</feature>
<dbReference type="PANTHER" id="PTHR47723">
    <property type="entry name" value="OS05G0353850 PROTEIN"/>
    <property type="match status" value="1"/>
</dbReference>
<evidence type="ECO:0000313" key="4">
    <source>
        <dbReference type="Proteomes" id="UP001412067"/>
    </source>
</evidence>
<dbReference type="InterPro" id="IPR044730">
    <property type="entry name" value="RNase_H-like_dom_plant"/>
</dbReference>
<keyword evidence="4" id="KW-1185">Reference proteome</keyword>
<dbReference type="EMBL" id="JBBWWR010000013">
    <property type="protein sequence ID" value="KAK8956251.1"/>
    <property type="molecule type" value="Genomic_DNA"/>
</dbReference>
<gene>
    <name evidence="3" type="ORF">KSP40_PGU008401</name>
</gene>
<proteinExistence type="predicted"/>
<sequence>MARGGLVPSSPPRRVQHGGSAAGGSWRTDAGDGGSAGRAGSSLVASKGGRVAGWNAVGMGNPVQAIVPFVAGDAPGQDESWASMVDADELVRFEAGMPTLDVNANDGLMAPEEGPSSWGDGGGAGLGHAVKSYKKWHLPAGPAIYFDPLVPPPGWIKNNLDGAVRSNRLAGLGMVLWDADGLVLLAAGQATLQWDPGGTELAALKALRNFLHAATFAASGVIIEGDNNNLIDYCRRSLSNGVASWEARDVMGPEFLGEFAHVSFQHVRRTANSDADFCSKFAISSSFCWTDPLTFHPDFLELVQEDLAGIPC</sequence>
<dbReference type="InterPro" id="IPR002156">
    <property type="entry name" value="RNaseH_domain"/>
</dbReference>
<dbReference type="PANTHER" id="PTHR47723:SF21">
    <property type="entry name" value="POLYNUCLEOTIDYL TRANSFERASE, RIBONUCLEASE H-LIKE SUPERFAMILY PROTEIN"/>
    <property type="match status" value="1"/>
</dbReference>
<dbReference type="Proteomes" id="UP001412067">
    <property type="component" value="Unassembled WGS sequence"/>
</dbReference>
<reference evidence="3 4" key="1">
    <citation type="journal article" date="2022" name="Nat. Plants">
        <title>Genomes of leafy and leafless Platanthera orchids illuminate the evolution of mycoheterotrophy.</title>
        <authorList>
            <person name="Li M.H."/>
            <person name="Liu K.W."/>
            <person name="Li Z."/>
            <person name="Lu H.C."/>
            <person name="Ye Q.L."/>
            <person name="Zhang D."/>
            <person name="Wang J.Y."/>
            <person name="Li Y.F."/>
            <person name="Zhong Z.M."/>
            <person name="Liu X."/>
            <person name="Yu X."/>
            <person name="Liu D.K."/>
            <person name="Tu X.D."/>
            <person name="Liu B."/>
            <person name="Hao Y."/>
            <person name="Liao X.Y."/>
            <person name="Jiang Y.T."/>
            <person name="Sun W.H."/>
            <person name="Chen J."/>
            <person name="Chen Y.Q."/>
            <person name="Ai Y."/>
            <person name="Zhai J.W."/>
            <person name="Wu S.S."/>
            <person name="Zhou Z."/>
            <person name="Hsiao Y.Y."/>
            <person name="Wu W.L."/>
            <person name="Chen Y.Y."/>
            <person name="Lin Y.F."/>
            <person name="Hsu J.L."/>
            <person name="Li C.Y."/>
            <person name="Wang Z.W."/>
            <person name="Zhao X."/>
            <person name="Zhong W.Y."/>
            <person name="Ma X.K."/>
            <person name="Ma L."/>
            <person name="Huang J."/>
            <person name="Chen G.Z."/>
            <person name="Huang M.Z."/>
            <person name="Huang L."/>
            <person name="Peng D.H."/>
            <person name="Luo Y.B."/>
            <person name="Zou S.Q."/>
            <person name="Chen S.P."/>
            <person name="Lan S."/>
            <person name="Tsai W.C."/>
            <person name="Van de Peer Y."/>
            <person name="Liu Z.J."/>
        </authorList>
    </citation>
    <scope>NUCLEOTIDE SEQUENCE [LARGE SCALE GENOMIC DNA]</scope>
    <source>
        <strain evidence="3">Lor288</strain>
    </source>
</reference>
<accession>A0ABR2M199</accession>
<comment type="caution">
    <text evidence="3">The sequence shown here is derived from an EMBL/GenBank/DDBJ whole genome shotgun (WGS) entry which is preliminary data.</text>
</comment>
<organism evidence="3 4">
    <name type="scientific">Platanthera guangdongensis</name>
    <dbReference type="NCBI Taxonomy" id="2320717"/>
    <lineage>
        <taxon>Eukaryota</taxon>
        <taxon>Viridiplantae</taxon>
        <taxon>Streptophyta</taxon>
        <taxon>Embryophyta</taxon>
        <taxon>Tracheophyta</taxon>
        <taxon>Spermatophyta</taxon>
        <taxon>Magnoliopsida</taxon>
        <taxon>Liliopsida</taxon>
        <taxon>Asparagales</taxon>
        <taxon>Orchidaceae</taxon>
        <taxon>Orchidoideae</taxon>
        <taxon>Orchideae</taxon>
        <taxon>Orchidinae</taxon>
        <taxon>Platanthera</taxon>
    </lineage>
</organism>
<evidence type="ECO:0000259" key="2">
    <source>
        <dbReference type="Pfam" id="PF13456"/>
    </source>
</evidence>
<dbReference type="Gene3D" id="3.30.420.10">
    <property type="entry name" value="Ribonuclease H-like superfamily/Ribonuclease H"/>
    <property type="match status" value="1"/>
</dbReference>
<dbReference type="CDD" id="cd06222">
    <property type="entry name" value="RNase_H_like"/>
    <property type="match status" value="1"/>
</dbReference>
<dbReference type="InterPro" id="IPR036397">
    <property type="entry name" value="RNaseH_sf"/>
</dbReference>
<protein>
    <recommendedName>
        <fullName evidence="2">RNase H type-1 domain-containing protein</fullName>
    </recommendedName>
</protein>
<dbReference type="Pfam" id="PF13456">
    <property type="entry name" value="RVT_3"/>
    <property type="match status" value="1"/>
</dbReference>
<dbReference type="InterPro" id="IPR053151">
    <property type="entry name" value="RNase_H-like"/>
</dbReference>